<dbReference type="GO" id="GO:0052621">
    <property type="term" value="F:diguanylate cyclase activity"/>
    <property type="evidence" value="ECO:0007669"/>
    <property type="project" value="TreeGrafter"/>
</dbReference>
<feature type="transmembrane region" description="Helical" evidence="2">
    <location>
        <begin position="168"/>
        <end position="199"/>
    </location>
</feature>
<dbReference type="GO" id="GO:1902201">
    <property type="term" value="P:negative regulation of bacterial-type flagellum-dependent cell motility"/>
    <property type="evidence" value="ECO:0007669"/>
    <property type="project" value="TreeGrafter"/>
</dbReference>
<evidence type="ECO:0000256" key="1">
    <source>
        <dbReference type="SAM" id="MobiDB-lite"/>
    </source>
</evidence>
<feature type="region of interest" description="Disordered" evidence="1">
    <location>
        <begin position="432"/>
        <end position="454"/>
    </location>
</feature>
<dbReference type="AlphaFoldDB" id="A0A542CU16"/>
<dbReference type="GO" id="GO:0005886">
    <property type="term" value="C:plasma membrane"/>
    <property type="evidence" value="ECO:0007669"/>
    <property type="project" value="TreeGrafter"/>
</dbReference>
<organism evidence="4 5">
    <name type="scientific">Amycolatopsis cihanbeyliensis</name>
    <dbReference type="NCBI Taxonomy" id="1128664"/>
    <lineage>
        <taxon>Bacteria</taxon>
        <taxon>Bacillati</taxon>
        <taxon>Actinomycetota</taxon>
        <taxon>Actinomycetes</taxon>
        <taxon>Pseudonocardiales</taxon>
        <taxon>Pseudonocardiaceae</taxon>
        <taxon>Amycolatopsis</taxon>
    </lineage>
</organism>
<dbReference type="Pfam" id="PF00990">
    <property type="entry name" value="GGDEF"/>
    <property type="match status" value="1"/>
</dbReference>
<feature type="transmembrane region" description="Helical" evidence="2">
    <location>
        <begin position="219"/>
        <end position="249"/>
    </location>
</feature>
<dbReference type="InterPro" id="IPR043128">
    <property type="entry name" value="Rev_trsase/Diguanyl_cyclase"/>
</dbReference>
<sequence>MRERQGKPRGWVKGWALWQLPKPVLGYVLAVNTVAIAVSAGTALLLPVTRTDVIRFALLAGCAAVAIELTRQVERQREYNRSGTVAYVDSKAVWSFAAVIVLPPVLASAMVLFTYALAWYRVWPHTRPVPPHRWIFSCATVLCGTQAAVAVLALGMRDYPGAPSAQPLAGLADLGIVAAAALLRWVINMGLVMAAIALSNPPASVKDLFHNFGQQLLEVGAMGLGLVAAAVVVAHPAALAGIVLALVAMHRTVLLAQYRQHARTDTKTGLANPRWWHQFAEQALVRARNRGTTVGVLILDIDHFKSINDTYGHPDGDRVLRAIAEELIAETRDHDACGRWGGEEFAIVLPDVGSAPNLYRVAERIRVRIQSVRLDRSGGHGPPIANLTASLGAAIYPAAGINSLDELVLAADTALYAAKNAGRNQVRLSAGAVTSIPEQQPRTDIHADSTDTST</sequence>
<evidence type="ECO:0000256" key="2">
    <source>
        <dbReference type="SAM" id="Phobius"/>
    </source>
</evidence>
<protein>
    <submittedName>
        <fullName evidence="4">Diguanylate cyclase (GGDEF)-like protein</fullName>
    </submittedName>
</protein>
<dbReference type="Proteomes" id="UP000320876">
    <property type="component" value="Unassembled WGS sequence"/>
</dbReference>
<feature type="domain" description="GGDEF" evidence="3">
    <location>
        <begin position="292"/>
        <end position="431"/>
    </location>
</feature>
<feature type="compositionally biased region" description="Basic and acidic residues" evidence="1">
    <location>
        <begin position="441"/>
        <end position="454"/>
    </location>
</feature>
<gene>
    <name evidence="4" type="ORF">FB471_6457</name>
</gene>
<dbReference type="InterPro" id="IPR029787">
    <property type="entry name" value="Nucleotide_cyclase"/>
</dbReference>
<evidence type="ECO:0000313" key="5">
    <source>
        <dbReference type="Proteomes" id="UP000320876"/>
    </source>
</evidence>
<dbReference type="SUPFAM" id="SSF55073">
    <property type="entry name" value="Nucleotide cyclase"/>
    <property type="match status" value="1"/>
</dbReference>
<dbReference type="PROSITE" id="PS50887">
    <property type="entry name" value="GGDEF"/>
    <property type="match status" value="1"/>
</dbReference>
<dbReference type="SMART" id="SM00267">
    <property type="entry name" value="GGDEF"/>
    <property type="match status" value="1"/>
</dbReference>
<evidence type="ECO:0000259" key="3">
    <source>
        <dbReference type="PROSITE" id="PS50887"/>
    </source>
</evidence>
<keyword evidence="2" id="KW-0472">Membrane</keyword>
<dbReference type="RefSeq" id="WP_211358301.1">
    <property type="nucleotide sequence ID" value="NZ_VFML01000002.1"/>
</dbReference>
<keyword evidence="2" id="KW-1133">Transmembrane helix</keyword>
<proteinExistence type="predicted"/>
<name>A0A542CU16_AMYCI</name>
<dbReference type="InterPro" id="IPR050469">
    <property type="entry name" value="Diguanylate_Cyclase"/>
</dbReference>
<keyword evidence="2" id="KW-0812">Transmembrane</keyword>
<dbReference type="EMBL" id="VFML01000002">
    <property type="protein sequence ID" value="TQI94294.1"/>
    <property type="molecule type" value="Genomic_DNA"/>
</dbReference>
<dbReference type="Gene3D" id="3.30.70.270">
    <property type="match status" value="1"/>
</dbReference>
<dbReference type="InterPro" id="IPR000160">
    <property type="entry name" value="GGDEF_dom"/>
</dbReference>
<reference evidence="4 5" key="1">
    <citation type="submission" date="2019-06" db="EMBL/GenBank/DDBJ databases">
        <title>Sequencing the genomes of 1000 actinobacteria strains.</title>
        <authorList>
            <person name="Klenk H.-P."/>
        </authorList>
    </citation>
    <scope>NUCLEOTIDE SEQUENCE [LARGE SCALE GENOMIC DNA]</scope>
    <source>
        <strain evidence="4 5">DSM 45679</strain>
    </source>
</reference>
<feature type="transmembrane region" description="Helical" evidence="2">
    <location>
        <begin position="134"/>
        <end position="156"/>
    </location>
</feature>
<dbReference type="CDD" id="cd01949">
    <property type="entry name" value="GGDEF"/>
    <property type="match status" value="1"/>
</dbReference>
<dbReference type="NCBIfam" id="TIGR00254">
    <property type="entry name" value="GGDEF"/>
    <property type="match status" value="1"/>
</dbReference>
<dbReference type="PANTHER" id="PTHR45138:SF9">
    <property type="entry name" value="DIGUANYLATE CYCLASE DGCM-RELATED"/>
    <property type="match status" value="1"/>
</dbReference>
<feature type="transmembrane region" description="Helical" evidence="2">
    <location>
        <begin position="24"/>
        <end position="47"/>
    </location>
</feature>
<dbReference type="FunFam" id="3.30.70.270:FF:000001">
    <property type="entry name" value="Diguanylate cyclase domain protein"/>
    <property type="match status" value="1"/>
</dbReference>
<evidence type="ECO:0000313" key="4">
    <source>
        <dbReference type="EMBL" id="TQI94294.1"/>
    </source>
</evidence>
<comment type="caution">
    <text evidence="4">The sequence shown here is derived from an EMBL/GenBank/DDBJ whole genome shotgun (WGS) entry which is preliminary data.</text>
</comment>
<dbReference type="PANTHER" id="PTHR45138">
    <property type="entry name" value="REGULATORY COMPONENTS OF SENSORY TRANSDUCTION SYSTEM"/>
    <property type="match status" value="1"/>
</dbReference>
<dbReference type="GO" id="GO:0043709">
    <property type="term" value="P:cell adhesion involved in single-species biofilm formation"/>
    <property type="evidence" value="ECO:0007669"/>
    <property type="project" value="TreeGrafter"/>
</dbReference>
<feature type="transmembrane region" description="Helical" evidence="2">
    <location>
        <begin position="92"/>
        <end position="122"/>
    </location>
</feature>
<keyword evidence="5" id="KW-1185">Reference proteome</keyword>
<accession>A0A542CU16</accession>